<feature type="binding site" evidence="8">
    <location>
        <position position="83"/>
    </location>
    <ligand>
        <name>Mg(2+)</name>
        <dbReference type="ChEBI" id="CHEBI:18420"/>
        <label>1</label>
        <note>catalytic</note>
    </ligand>
</feature>
<dbReference type="PATRIC" id="fig|634113.3.peg.113"/>
<dbReference type="InterPro" id="IPR022337">
    <property type="entry name" value="Inositol_monophosphatase_SuhB"/>
</dbReference>
<keyword evidence="6" id="KW-0804">Transcription</keyword>
<dbReference type="PRINTS" id="PR00377">
    <property type="entry name" value="IMPHPHTASES"/>
</dbReference>
<dbReference type="Gene3D" id="3.30.540.10">
    <property type="entry name" value="Fructose-1,6-Bisphosphatase, subunit A, domain 1"/>
    <property type="match status" value="1"/>
</dbReference>
<dbReference type="STRING" id="634113.AUT07_00118"/>
<evidence type="ECO:0000256" key="8">
    <source>
        <dbReference type="PIRSR" id="PIRSR600760-2"/>
    </source>
</evidence>
<dbReference type="SUPFAM" id="SSF56655">
    <property type="entry name" value="Carbohydrate phosphatase"/>
    <property type="match status" value="1"/>
</dbReference>
<dbReference type="Proteomes" id="UP000069926">
    <property type="component" value="Chromosome"/>
</dbReference>
<dbReference type="Pfam" id="PF00459">
    <property type="entry name" value="Inositol_P"/>
    <property type="match status" value="1"/>
</dbReference>
<evidence type="ECO:0000256" key="4">
    <source>
        <dbReference type="ARBA" id="ARBA00022723"/>
    </source>
</evidence>
<evidence type="ECO:0000256" key="6">
    <source>
        <dbReference type="ARBA" id="ARBA00022814"/>
    </source>
</evidence>
<evidence type="ECO:0000313" key="10">
    <source>
        <dbReference type="EMBL" id="AMA64707.1"/>
    </source>
</evidence>
<accession>A0A0X8CXD8</accession>
<keyword evidence="4 8" id="KW-0479">Metal-binding</keyword>
<keyword evidence="6" id="KW-0889">Transcription antitermination</keyword>
<name>A0A0X8CXD8_9GAMM</name>
<dbReference type="GO" id="GO:0046872">
    <property type="term" value="F:metal ion binding"/>
    <property type="evidence" value="ECO:0007669"/>
    <property type="project" value="UniProtKB-KW"/>
</dbReference>
<keyword evidence="6" id="KW-0805">Transcription regulation</keyword>
<organism evidence="10 11">
    <name type="scientific">Candidatus Arsenophonus lipoptenae</name>
    <dbReference type="NCBI Taxonomy" id="634113"/>
    <lineage>
        <taxon>Bacteria</taxon>
        <taxon>Pseudomonadati</taxon>
        <taxon>Pseudomonadota</taxon>
        <taxon>Gammaproteobacteria</taxon>
        <taxon>Enterobacterales</taxon>
        <taxon>Morganellaceae</taxon>
        <taxon>Arsenophonus</taxon>
    </lineage>
</organism>
<comment type="similarity">
    <text evidence="3 9">Belongs to the inositol monophosphatase superfamily.</text>
</comment>
<dbReference type="KEGG" id="asy:AUT07_00118"/>
<dbReference type="OrthoDB" id="9785695at2"/>
<reference evidence="10 11" key="1">
    <citation type="submission" date="2016-01" db="EMBL/GenBank/DDBJ databases">
        <title>Genome sequence of Ca. Arsenophonus lipopteni, the exclusive symbiont of a blood sucking fly Lipoptena cervi (Diptera: Hippoboscidae).</title>
        <authorList>
            <person name="Novakova E."/>
            <person name="Hypsa V."/>
            <person name="Nguyen P."/>
            <person name="Husnik F."/>
            <person name="Darby A.C."/>
        </authorList>
    </citation>
    <scope>NUCLEOTIDE SEQUENCE [LARGE SCALE GENOMIC DNA]</scope>
    <source>
        <strain evidence="10 11">CB</strain>
    </source>
</reference>
<dbReference type="Gene3D" id="3.40.190.80">
    <property type="match status" value="1"/>
</dbReference>
<evidence type="ECO:0000256" key="9">
    <source>
        <dbReference type="RuleBase" id="RU364068"/>
    </source>
</evidence>
<evidence type="ECO:0000256" key="1">
    <source>
        <dbReference type="ARBA" id="ARBA00001033"/>
    </source>
</evidence>
<keyword evidence="11" id="KW-1185">Reference proteome</keyword>
<proteinExistence type="inferred from homology"/>
<comment type="cofactor">
    <cofactor evidence="2 8 9">
        <name>Mg(2+)</name>
        <dbReference type="ChEBI" id="CHEBI:18420"/>
    </cofactor>
</comment>
<dbReference type="PANTHER" id="PTHR20854:SF4">
    <property type="entry name" value="INOSITOL-1-MONOPHOSPHATASE-RELATED"/>
    <property type="match status" value="1"/>
</dbReference>
<dbReference type="EMBL" id="CP013920">
    <property type="protein sequence ID" value="AMA64707.1"/>
    <property type="molecule type" value="Genomic_DNA"/>
</dbReference>
<dbReference type="CDD" id="cd01639">
    <property type="entry name" value="IMPase"/>
    <property type="match status" value="1"/>
</dbReference>
<sequence length="259" mass="29509">MHPMLTIAIRAVRQAGDFINKNYENYNVLKKQNNFLTNIDKKVKQIIITTIKKSYPTHTIITKERYQIIDKKNSIQWIINPLDGIINFIKLLPNFSVSIAVRINCRTEIAAIYNPILNELFTAVRGQGAQLNNYRLRIKNNNELKVIIIATGFPFKKQQNTSMYIDVIIELIKKYTNLYSTGVISLDLAYVAAGRIDAVFKVGLKPYDFMAGELLIRESGGIVTDFLGGYNYLSSGNFLAGNLSIVKKIITEIKQYLKY</sequence>
<dbReference type="NCBIfam" id="NF008027">
    <property type="entry name" value="PRK10757.1"/>
    <property type="match status" value="1"/>
</dbReference>
<dbReference type="InterPro" id="IPR000760">
    <property type="entry name" value="Inositol_monophosphatase-like"/>
</dbReference>
<comment type="catalytic activity">
    <reaction evidence="1 9">
        <text>a myo-inositol phosphate + H2O = myo-inositol + phosphate</text>
        <dbReference type="Rhea" id="RHEA:24056"/>
        <dbReference type="ChEBI" id="CHEBI:15377"/>
        <dbReference type="ChEBI" id="CHEBI:17268"/>
        <dbReference type="ChEBI" id="CHEBI:43474"/>
        <dbReference type="ChEBI" id="CHEBI:84139"/>
        <dbReference type="EC" id="3.1.3.25"/>
    </reaction>
</comment>
<feature type="binding site" evidence="8">
    <location>
        <position position="208"/>
    </location>
    <ligand>
        <name>Mg(2+)</name>
        <dbReference type="ChEBI" id="CHEBI:18420"/>
        <label>1</label>
        <note>catalytic</note>
    </ligand>
</feature>
<evidence type="ECO:0000256" key="5">
    <source>
        <dbReference type="ARBA" id="ARBA00022801"/>
    </source>
</evidence>
<protein>
    <recommendedName>
        <fullName evidence="9">Inositol-1-monophosphatase</fullName>
        <ecNumber evidence="9">3.1.3.25</ecNumber>
    </recommendedName>
</protein>
<dbReference type="InterPro" id="IPR033942">
    <property type="entry name" value="IMPase"/>
</dbReference>
<dbReference type="GO" id="GO:0008934">
    <property type="term" value="F:inositol monophosphate 1-phosphatase activity"/>
    <property type="evidence" value="ECO:0007669"/>
    <property type="project" value="InterPro"/>
</dbReference>
<dbReference type="PRINTS" id="PR01959">
    <property type="entry name" value="SBIMPHPHTASE"/>
</dbReference>
<dbReference type="GO" id="GO:0031564">
    <property type="term" value="P:transcription antitermination"/>
    <property type="evidence" value="ECO:0007669"/>
    <property type="project" value="UniProtKB-KW"/>
</dbReference>
<feature type="binding site" evidence="8">
    <location>
        <position position="82"/>
    </location>
    <ligand>
        <name>Mg(2+)</name>
        <dbReference type="ChEBI" id="CHEBI:18420"/>
        <label>1</label>
        <note>catalytic</note>
    </ligand>
</feature>
<keyword evidence="7 8" id="KW-0460">Magnesium</keyword>
<dbReference type="RefSeq" id="WP_066282768.1">
    <property type="nucleotide sequence ID" value="NZ_CP013920.1"/>
</dbReference>
<evidence type="ECO:0000313" key="11">
    <source>
        <dbReference type="Proteomes" id="UP000069926"/>
    </source>
</evidence>
<dbReference type="EC" id="3.1.3.25" evidence="9"/>
<evidence type="ECO:0000256" key="7">
    <source>
        <dbReference type="ARBA" id="ARBA00022842"/>
    </source>
</evidence>
<keyword evidence="5 9" id="KW-0378">Hydrolase</keyword>
<dbReference type="GO" id="GO:0006020">
    <property type="term" value="P:inositol metabolic process"/>
    <property type="evidence" value="ECO:0007669"/>
    <property type="project" value="TreeGrafter"/>
</dbReference>
<dbReference type="AlphaFoldDB" id="A0A0X8CXD8"/>
<evidence type="ECO:0000256" key="2">
    <source>
        <dbReference type="ARBA" id="ARBA00001946"/>
    </source>
</evidence>
<dbReference type="PANTHER" id="PTHR20854">
    <property type="entry name" value="INOSITOL MONOPHOSPHATASE"/>
    <property type="match status" value="1"/>
</dbReference>
<dbReference type="GO" id="GO:0007165">
    <property type="term" value="P:signal transduction"/>
    <property type="evidence" value="ECO:0007669"/>
    <property type="project" value="TreeGrafter"/>
</dbReference>
<dbReference type="FunFam" id="3.30.540.10:FF:000003">
    <property type="entry name" value="Inositol-1-monophosphatase"/>
    <property type="match status" value="1"/>
</dbReference>
<evidence type="ECO:0000256" key="3">
    <source>
        <dbReference type="ARBA" id="ARBA00009759"/>
    </source>
</evidence>
<gene>
    <name evidence="10" type="primary">suhB</name>
    <name evidence="10" type="ORF">AUT07_00118</name>
</gene>